<dbReference type="Gene3D" id="3.30.470.20">
    <property type="entry name" value="ATP-grasp fold, B domain"/>
    <property type="match status" value="1"/>
</dbReference>
<dbReference type="EMBL" id="AP026708">
    <property type="protein sequence ID" value="BDQ35498.1"/>
    <property type="molecule type" value="Genomic_DNA"/>
</dbReference>
<dbReference type="PANTHER" id="PTHR21621">
    <property type="entry name" value="RIBOSOMAL PROTEIN S6 MODIFICATION PROTEIN"/>
    <property type="match status" value="1"/>
</dbReference>
<evidence type="ECO:0000259" key="2">
    <source>
        <dbReference type="PROSITE" id="PS50975"/>
    </source>
</evidence>
<dbReference type="Gene3D" id="3.40.630.30">
    <property type="match status" value="1"/>
</dbReference>
<dbReference type="SUPFAM" id="SSF56059">
    <property type="entry name" value="Glutathione synthetase ATP-binding domain-like"/>
    <property type="match status" value="1"/>
</dbReference>
<dbReference type="InterPro" id="IPR011761">
    <property type="entry name" value="ATP-grasp"/>
</dbReference>
<keyword evidence="5" id="KW-1185">Reference proteome</keyword>
<dbReference type="CDD" id="cd04301">
    <property type="entry name" value="NAT_SF"/>
    <property type="match status" value="1"/>
</dbReference>
<organism evidence="4 5">
    <name type="scientific">Pseudodesulfovibrio portus</name>
    <dbReference type="NCBI Taxonomy" id="231439"/>
    <lineage>
        <taxon>Bacteria</taxon>
        <taxon>Pseudomonadati</taxon>
        <taxon>Thermodesulfobacteriota</taxon>
        <taxon>Desulfovibrionia</taxon>
        <taxon>Desulfovibrionales</taxon>
        <taxon>Desulfovibrionaceae</taxon>
    </lineage>
</organism>
<dbReference type="PROSITE" id="PS50975">
    <property type="entry name" value="ATP_GRASP"/>
    <property type="match status" value="1"/>
</dbReference>
<dbReference type="SUPFAM" id="SSF55729">
    <property type="entry name" value="Acyl-CoA N-acyltransferases (Nat)"/>
    <property type="match status" value="1"/>
</dbReference>
<dbReference type="Pfam" id="PF00583">
    <property type="entry name" value="Acetyltransf_1"/>
    <property type="match status" value="1"/>
</dbReference>
<dbReference type="PROSITE" id="PS51186">
    <property type="entry name" value="GNAT"/>
    <property type="match status" value="1"/>
</dbReference>
<evidence type="ECO:0000313" key="4">
    <source>
        <dbReference type="EMBL" id="BDQ35498.1"/>
    </source>
</evidence>
<feature type="domain" description="N-acetyltransferase" evidence="3">
    <location>
        <begin position="1"/>
        <end position="108"/>
    </location>
</feature>
<sequence length="606" mass="68510">MLILEKSEGRQPATRMGAAILFQYKRSLRVYSVAVDTAYRMMGLGEALMQHVVNFAVTHGYERITLEADMANTKLVEWYKRMGFEPARPLTDYYGPGEAALRMVLSLSGKGSGQDHMVIVVDDARQSQDWAPGIPFCSAKDYLSDTNYSKSSRFQVLNLCNSQKTHSMGYYVSLLASARNHLVVPSVMAMKDATSTMVAQSLLDEIREYVDRKLPANKGPNFELTVILGMTDNPRYCELAQKLFTLFSIPFFTIQLQWSGAWSPKKIKVLHLKQVLADSPDLLRDALTAYCARKRYTRPRLKNYKYDLAILTNKDELTPPSDAMALERFRKAAEKVGFHVEFITKADQRRMCEFDALFIRETTALDNHTYGMSRHAYTEGLVVVDDPWSIMLCSNKVYLQERLANAGVCQPKGWLLARKACDDKFLKSLPLPLVLKLPESSFSQGVYLVKTIDDLKEKLAVMFTKTDLVIGQEFLKSDYDWRIGLIDNTPLYACKYYMASNHWQIYNWASTGGEEFSGKSDAVPVNQVPPGILKAAVSASSLIGNGFYGVDLKEVGGKAYVIEVNDNPSVDAGVEDELLGNELYERIMRSLFNRIEAERQQVRYVY</sequence>
<feature type="domain" description="ATP-grasp" evidence="2">
    <location>
        <begin position="400"/>
        <end position="592"/>
    </location>
</feature>
<dbReference type="InterPro" id="IPR000182">
    <property type="entry name" value="GNAT_dom"/>
</dbReference>
<evidence type="ECO:0000313" key="5">
    <source>
        <dbReference type="Proteomes" id="UP001061361"/>
    </source>
</evidence>
<accession>A0ABN6RZQ7</accession>
<protein>
    <submittedName>
        <fullName evidence="4">Ribosomal protein S6 modification protein</fullName>
    </submittedName>
</protein>
<dbReference type="InterPro" id="IPR016181">
    <property type="entry name" value="Acyl_CoA_acyltransferase"/>
</dbReference>
<dbReference type="InterPro" id="IPR025839">
    <property type="entry name" value="RLAN_dom"/>
</dbReference>
<evidence type="ECO:0000259" key="3">
    <source>
        <dbReference type="PROSITE" id="PS51186"/>
    </source>
</evidence>
<proteinExistence type="predicted"/>
<dbReference type="Pfam" id="PF14401">
    <property type="entry name" value="RLAN"/>
    <property type="match status" value="1"/>
</dbReference>
<keyword evidence="1" id="KW-0547">Nucleotide-binding</keyword>
<dbReference type="PANTHER" id="PTHR21621:SF0">
    <property type="entry name" value="BETA-CITRYLGLUTAMATE SYNTHASE B-RELATED"/>
    <property type="match status" value="1"/>
</dbReference>
<reference evidence="4" key="1">
    <citation type="submission" date="2022-08" db="EMBL/GenBank/DDBJ databases">
        <title>Genome Sequence of the sulphate-reducing bacterium, Pseudodesulfovibrio portus JCM14722.</title>
        <authorList>
            <person name="Kondo R."/>
            <person name="Kataoka T."/>
        </authorList>
    </citation>
    <scope>NUCLEOTIDE SEQUENCE</scope>
    <source>
        <strain evidence="4">JCM 14722</strain>
    </source>
</reference>
<dbReference type="Proteomes" id="UP001061361">
    <property type="component" value="Chromosome"/>
</dbReference>
<gene>
    <name evidence="4" type="ORF">JCM14722_30400</name>
</gene>
<name>A0ABN6RZQ7_9BACT</name>
<evidence type="ECO:0000256" key="1">
    <source>
        <dbReference type="PROSITE-ProRule" id="PRU00409"/>
    </source>
</evidence>
<keyword evidence="1" id="KW-0067">ATP-binding</keyword>